<name>A0AAQ3THY2_PASNO</name>
<proteinExistence type="predicted"/>
<dbReference type="Proteomes" id="UP001341281">
    <property type="component" value="Chromosome 05"/>
</dbReference>
<accession>A0AAQ3THY2</accession>
<sequence length="99" mass="11575">MESIIPTSSGRSKFCIVRACAIGVFETLEERWCWEKDGNMYNNVESFAVFTGVEVERGRRGALRMIKHKSKRYSFGQWWMDDRAALICHDREFLELYAG</sequence>
<organism evidence="1 2">
    <name type="scientific">Paspalum notatum var. saurae</name>
    <dbReference type="NCBI Taxonomy" id="547442"/>
    <lineage>
        <taxon>Eukaryota</taxon>
        <taxon>Viridiplantae</taxon>
        <taxon>Streptophyta</taxon>
        <taxon>Embryophyta</taxon>
        <taxon>Tracheophyta</taxon>
        <taxon>Spermatophyta</taxon>
        <taxon>Magnoliopsida</taxon>
        <taxon>Liliopsida</taxon>
        <taxon>Poales</taxon>
        <taxon>Poaceae</taxon>
        <taxon>PACMAD clade</taxon>
        <taxon>Panicoideae</taxon>
        <taxon>Andropogonodae</taxon>
        <taxon>Paspaleae</taxon>
        <taxon>Paspalinae</taxon>
        <taxon>Paspalum</taxon>
    </lineage>
</organism>
<dbReference type="AlphaFoldDB" id="A0AAQ3THY2"/>
<evidence type="ECO:0000313" key="2">
    <source>
        <dbReference type="Proteomes" id="UP001341281"/>
    </source>
</evidence>
<protein>
    <submittedName>
        <fullName evidence="1">Uncharacterized protein</fullName>
    </submittedName>
</protein>
<reference evidence="1 2" key="1">
    <citation type="submission" date="2024-02" db="EMBL/GenBank/DDBJ databases">
        <title>High-quality chromosome-scale genome assembly of Pensacola bahiagrass (Paspalum notatum Flugge var. saurae).</title>
        <authorList>
            <person name="Vega J.M."/>
            <person name="Podio M."/>
            <person name="Orjuela J."/>
            <person name="Siena L.A."/>
            <person name="Pessino S.C."/>
            <person name="Combes M.C."/>
            <person name="Mariac C."/>
            <person name="Albertini E."/>
            <person name="Pupilli F."/>
            <person name="Ortiz J.P.A."/>
            <person name="Leblanc O."/>
        </authorList>
    </citation>
    <scope>NUCLEOTIDE SEQUENCE [LARGE SCALE GENOMIC DNA]</scope>
    <source>
        <strain evidence="1">R1</strain>
        <tissue evidence="1">Leaf</tissue>
    </source>
</reference>
<gene>
    <name evidence="1" type="ORF">U9M48_021641</name>
</gene>
<dbReference type="InterPro" id="IPR012871">
    <property type="entry name" value="DUF1668_ORYSA"/>
</dbReference>
<keyword evidence="2" id="KW-1185">Reference proteome</keyword>
<dbReference type="EMBL" id="CP144749">
    <property type="protein sequence ID" value="WVZ73321.1"/>
    <property type="molecule type" value="Genomic_DNA"/>
</dbReference>
<dbReference type="Pfam" id="PF07893">
    <property type="entry name" value="DUF1668"/>
    <property type="match status" value="1"/>
</dbReference>
<evidence type="ECO:0000313" key="1">
    <source>
        <dbReference type="EMBL" id="WVZ73321.1"/>
    </source>
</evidence>